<dbReference type="GO" id="GO:0031389">
    <property type="term" value="C:Rad17 RFC-like complex"/>
    <property type="evidence" value="ECO:0007669"/>
    <property type="project" value="InterPro"/>
</dbReference>
<keyword evidence="5" id="KW-0067">ATP-binding</keyword>
<feature type="region of interest" description="Disordered" evidence="8">
    <location>
        <begin position="342"/>
        <end position="367"/>
    </location>
</feature>
<dbReference type="Proteomes" id="UP000515145">
    <property type="component" value="Chromosome 9"/>
</dbReference>
<evidence type="ECO:0000256" key="2">
    <source>
        <dbReference type="ARBA" id="ARBA00006168"/>
    </source>
</evidence>
<evidence type="ECO:0000256" key="6">
    <source>
        <dbReference type="ARBA" id="ARBA00023242"/>
    </source>
</evidence>
<dbReference type="GO" id="GO:0005634">
    <property type="term" value="C:nucleus"/>
    <property type="evidence" value="ECO:0007669"/>
    <property type="project" value="UniProtKB-SubCell"/>
</dbReference>
<name>A0A6P7IZL3_9TELE</name>
<sequence length="636" mass="71240">MNKLSLGGKAASSRVNPWVDPSFLDLPAESFSLSGKRKGNKSSGSKSELKVPRKRKGEASGSHLLNESGQRDQDEPWVDRYAPRSQAELAVHKKKTEEVENWLRIHTNTSKGGILLLTGPSGCGKTATVQVLSLELGLRVQEWSNPTNLEAYSSSQHEWRMNSVLYSSQVTQFQEFLLRANKYNCLKMAGDGQATDRKIILVEDFPNQFYRQPGSLHDILRCFVKSSRCPLVFIVSDSLSGDSSSRFLFPREVQEELGICHISFNPVAPTTMMKVLTSISTQEAGKSCGRICVPDQAVLEALCSGSSGDIRSAINSLQFTSYPDTSLENVWRLKKNKSVSSLGRAVSRTNQRKKKSKQTKDREEEQAIGGKDASLFLFRALGKILHCKRESPESTEGVPEAALPSHISHHHREPLLIDPELVVERSHMSGEFFNLYLHQNYLDFFSEVEDVDRASEYLSDADLLTADWTSRSVMGNYGFSVATRGLLHSNSQQVSVGFKPLHKPNWLLVNKKHRENSLAAQSLFRSFCLTPVSLQTELLPYLAKLTNPMRNQAQITFIQDVGQMSLRRFPGRLKLETLTDKEPGQLQMDSEEEEENKEKESQGEAEDSLPASQPQPTSNQALLEEKDLIIEEYISD</sequence>
<dbReference type="InterPro" id="IPR004582">
    <property type="entry name" value="Checkpoint_prot_Rad17_Rad24"/>
</dbReference>
<accession>A0A6P7IZL3</accession>
<dbReference type="GO" id="GO:0005524">
    <property type="term" value="F:ATP binding"/>
    <property type="evidence" value="ECO:0007669"/>
    <property type="project" value="UniProtKB-KW"/>
</dbReference>
<keyword evidence="3" id="KW-0547">Nucleotide-binding</keyword>
<feature type="region of interest" description="Disordered" evidence="8">
    <location>
        <begin position="1"/>
        <end position="77"/>
    </location>
</feature>
<dbReference type="FunFam" id="3.40.50.300:FF:001661">
    <property type="entry name" value="RAD17 checkpoint clamp loader component"/>
    <property type="match status" value="1"/>
</dbReference>
<dbReference type="RefSeq" id="XP_028269847.1">
    <property type="nucleotide sequence ID" value="XM_028414046.1"/>
</dbReference>
<evidence type="ECO:0000256" key="5">
    <source>
        <dbReference type="ARBA" id="ARBA00022840"/>
    </source>
</evidence>
<dbReference type="GO" id="GO:0003689">
    <property type="term" value="F:DNA clamp loader activity"/>
    <property type="evidence" value="ECO:0007669"/>
    <property type="project" value="InterPro"/>
</dbReference>
<dbReference type="PANTHER" id="PTHR12172">
    <property type="entry name" value="CELL CYCLE CHECKPOINT PROTEIN RAD17"/>
    <property type="match status" value="1"/>
</dbReference>
<keyword evidence="4" id="KW-0227">DNA damage</keyword>
<evidence type="ECO:0000313" key="9">
    <source>
        <dbReference type="Proteomes" id="UP000515145"/>
    </source>
</evidence>
<evidence type="ECO:0000256" key="3">
    <source>
        <dbReference type="ARBA" id="ARBA00022741"/>
    </source>
</evidence>
<dbReference type="GO" id="GO:0003682">
    <property type="term" value="F:chromatin binding"/>
    <property type="evidence" value="ECO:0007669"/>
    <property type="project" value="TreeGrafter"/>
</dbReference>
<dbReference type="GO" id="GO:0033314">
    <property type="term" value="P:mitotic DNA replication checkpoint signaling"/>
    <property type="evidence" value="ECO:0007669"/>
    <property type="project" value="TreeGrafter"/>
</dbReference>
<comment type="subcellular location">
    <subcellularLocation>
        <location evidence="1">Nucleus</location>
    </subcellularLocation>
</comment>
<dbReference type="NCBIfam" id="TIGR00602">
    <property type="entry name" value="rad24"/>
    <property type="match status" value="1"/>
</dbReference>
<dbReference type="GO" id="GO:0000077">
    <property type="term" value="P:DNA damage checkpoint signaling"/>
    <property type="evidence" value="ECO:0007669"/>
    <property type="project" value="InterPro"/>
</dbReference>
<dbReference type="SUPFAM" id="SSF52540">
    <property type="entry name" value="P-loop containing nucleoside triphosphate hydrolases"/>
    <property type="match status" value="1"/>
</dbReference>
<dbReference type="InterPro" id="IPR027417">
    <property type="entry name" value="P-loop_NTPase"/>
</dbReference>
<reference evidence="10" key="1">
    <citation type="submission" date="2025-08" db="UniProtKB">
        <authorList>
            <consortium name="RefSeq"/>
        </authorList>
    </citation>
    <scope>IDENTIFICATION</scope>
</reference>
<dbReference type="Gene3D" id="3.40.50.300">
    <property type="entry name" value="P-loop containing nucleotide triphosphate hydrolases"/>
    <property type="match status" value="1"/>
</dbReference>
<dbReference type="GeneID" id="114441240"/>
<dbReference type="CTD" id="5884"/>
<dbReference type="GO" id="GO:0006281">
    <property type="term" value="P:DNA repair"/>
    <property type="evidence" value="ECO:0007669"/>
    <property type="project" value="InterPro"/>
</dbReference>
<feature type="compositionally biased region" description="Polar residues" evidence="8">
    <location>
        <begin position="610"/>
        <end position="621"/>
    </location>
</feature>
<dbReference type="Gene3D" id="1.10.8.60">
    <property type="match status" value="1"/>
</dbReference>
<evidence type="ECO:0000256" key="8">
    <source>
        <dbReference type="SAM" id="MobiDB-lite"/>
    </source>
</evidence>
<organism evidence="9 10">
    <name type="scientific">Parambassis ranga</name>
    <name type="common">Indian glassy fish</name>
    <dbReference type="NCBI Taxonomy" id="210632"/>
    <lineage>
        <taxon>Eukaryota</taxon>
        <taxon>Metazoa</taxon>
        <taxon>Chordata</taxon>
        <taxon>Craniata</taxon>
        <taxon>Vertebrata</taxon>
        <taxon>Euteleostomi</taxon>
        <taxon>Actinopterygii</taxon>
        <taxon>Neopterygii</taxon>
        <taxon>Teleostei</taxon>
        <taxon>Neoteleostei</taxon>
        <taxon>Acanthomorphata</taxon>
        <taxon>Ovalentaria</taxon>
        <taxon>Ambassidae</taxon>
        <taxon>Parambassis</taxon>
    </lineage>
</organism>
<comment type="similarity">
    <text evidence="2">Belongs to the rad17/RAD24 family.</text>
</comment>
<feature type="region of interest" description="Disordered" evidence="8">
    <location>
        <begin position="574"/>
        <end position="626"/>
    </location>
</feature>
<evidence type="ECO:0000256" key="1">
    <source>
        <dbReference type="ARBA" id="ARBA00004123"/>
    </source>
</evidence>
<evidence type="ECO:0000256" key="4">
    <source>
        <dbReference type="ARBA" id="ARBA00022763"/>
    </source>
</evidence>
<keyword evidence="6" id="KW-0539">Nucleus</keyword>
<protein>
    <submittedName>
        <fullName evidence="10">Cell cycle checkpoint protein RAD17</fullName>
    </submittedName>
</protein>
<dbReference type="InterPro" id="IPR018324">
    <property type="entry name" value="Rad17/Rad24_fun/met"/>
</dbReference>
<proteinExistence type="inferred from homology"/>
<dbReference type="AlphaFoldDB" id="A0A6P7IZL3"/>
<feature type="compositionally biased region" description="Basic and acidic residues" evidence="8">
    <location>
        <begin position="574"/>
        <end position="583"/>
    </location>
</feature>
<dbReference type="FunCoup" id="A0A6P7IZL3">
    <property type="interactions" value="1187"/>
</dbReference>
<evidence type="ECO:0000313" key="10">
    <source>
        <dbReference type="RefSeq" id="XP_028269847.1"/>
    </source>
</evidence>
<dbReference type="OrthoDB" id="10265971at2759"/>
<keyword evidence="9" id="KW-1185">Reference proteome</keyword>
<keyword evidence="7" id="KW-0131">Cell cycle</keyword>
<evidence type="ECO:0000256" key="7">
    <source>
        <dbReference type="ARBA" id="ARBA00023306"/>
    </source>
</evidence>
<gene>
    <name evidence="10" type="primary">rad17</name>
</gene>
<dbReference type="InParanoid" id="A0A6P7IZL3"/>
<dbReference type="PANTHER" id="PTHR12172:SF0">
    <property type="entry name" value="CELL CYCLE CHECKPOINT PROTEIN RAD17"/>
    <property type="match status" value="1"/>
</dbReference>
<dbReference type="Pfam" id="PF03215">
    <property type="entry name" value="Rad17"/>
    <property type="match status" value="1"/>
</dbReference>